<keyword evidence="1" id="KW-1133">Transmembrane helix</keyword>
<evidence type="ECO:0000313" key="3">
    <source>
        <dbReference type="Proteomes" id="UP001375382"/>
    </source>
</evidence>
<reference evidence="2 3" key="1">
    <citation type="journal article" date="2023" name="Ecotoxicol. Environ. Saf.">
        <title>Mercury remediation potential of mercury-resistant strain Rheinheimera metallidurans sp. nov. isolated from a municipal waste dumping site.</title>
        <authorList>
            <person name="Yadav V."/>
            <person name="Manjhi A."/>
            <person name="Vadakedath N."/>
        </authorList>
    </citation>
    <scope>NUCLEOTIDE SEQUENCE [LARGE SCALE GENOMIC DNA]</scope>
    <source>
        <strain evidence="2 3">E-49</strain>
    </source>
</reference>
<evidence type="ECO:0000313" key="2">
    <source>
        <dbReference type="EMBL" id="MEH8016274.1"/>
    </source>
</evidence>
<feature type="transmembrane region" description="Helical" evidence="1">
    <location>
        <begin position="175"/>
        <end position="198"/>
    </location>
</feature>
<evidence type="ECO:0008006" key="4">
    <source>
        <dbReference type="Google" id="ProtNLM"/>
    </source>
</evidence>
<protein>
    <recommendedName>
        <fullName evidence="4">Etoposide-induced protein 2.4 (EI24)</fullName>
    </recommendedName>
</protein>
<dbReference type="EMBL" id="JALAAR010000002">
    <property type="protein sequence ID" value="MEH8016274.1"/>
    <property type="molecule type" value="Genomic_DNA"/>
</dbReference>
<keyword evidence="1" id="KW-0812">Transmembrane</keyword>
<feature type="transmembrane region" description="Helical" evidence="1">
    <location>
        <begin position="103"/>
        <end position="125"/>
    </location>
</feature>
<keyword evidence="3" id="KW-1185">Reference proteome</keyword>
<dbReference type="RefSeq" id="WP_335734688.1">
    <property type="nucleotide sequence ID" value="NZ_JALAAR010000002.1"/>
</dbReference>
<gene>
    <name evidence="2" type="ORF">MN202_03420</name>
</gene>
<comment type="caution">
    <text evidence="2">The sequence shown here is derived from an EMBL/GenBank/DDBJ whole genome shotgun (WGS) entry which is preliminary data.</text>
</comment>
<accession>A0ABU8C384</accession>
<evidence type="ECO:0000256" key="1">
    <source>
        <dbReference type="SAM" id="Phobius"/>
    </source>
</evidence>
<organism evidence="2 3">
    <name type="scientific">Rheinheimera muenzenbergensis</name>
    <dbReference type="NCBI Taxonomy" id="1193628"/>
    <lineage>
        <taxon>Bacteria</taxon>
        <taxon>Pseudomonadati</taxon>
        <taxon>Pseudomonadota</taxon>
        <taxon>Gammaproteobacteria</taxon>
        <taxon>Chromatiales</taxon>
        <taxon>Chromatiaceae</taxon>
        <taxon>Rheinheimera</taxon>
    </lineage>
</organism>
<feature type="transmembrane region" description="Helical" evidence="1">
    <location>
        <begin position="137"/>
        <end position="163"/>
    </location>
</feature>
<keyword evidence="1" id="KW-0472">Membrane</keyword>
<sequence>MEKQFKVKLVIRRAPALAALAWLKQSWQILMQAPAVWLLMYLHMAGFMLLSMMLPPVTTFIGVLAMPFLTAGVYKSIVAVQQKKPISLLGLYQPFKEPGCRPVFIRLALTELFVSIPLIYLYALLQQQVIDGSISMPAVLLFAVWFSLTKMIFAYSVAIAYFLQERSVLAIMQASFAACWRNITPLALFSLLSMLLIMLTMPTYFIGLIVVLPLLHIAFFLSFNEFFALQIKPTDEAVLEV</sequence>
<name>A0ABU8C384_9GAMM</name>
<feature type="transmembrane region" description="Helical" evidence="1">
    <location>
        <begin position="204"/>
        <end position="223"/>
    </location>
</feature>
<dbReference type="Proteomes" id="UP001375382">
    <property type="component" value="Unassembled WGS sequence"/>
</dbReference>
<feature type="transmembrane region" description="Helical" evidence="1">
    <location>
        <begin position="60"/>
        <end position="82"/>
    </location>
</feature>
<proteinExistence type="predicted"/>